<dbReference type="RefSeq" id="WP_144648221.1">
    <property type="nucleotide sequence ID" value="NZ_VNFK01000002.1"/>
</dbReference>
<evidence type="ECO:0000259" key="6">
    <source>
        <dbReference type="Pfam" id="PF13649"/>
    </source>
</evidence>
<comment type="similarity">
    <text evidence="5">Belongs to the methyltransferase superfamily. Tam family.</text>
</comment>
<evidence type="ECO:0000256" key="5">
    <source>
        <dbReference type="HAMAP-Rule" id="MF_00560"/>
    </source>
</evidence>
<dbReference type="HAMAP" id="MF_00560">
    <property type="entry name" value="Tran_acon_Me_trans"/>
    <property type="match status" value="1"/>
</dbReference>
<dbReference type="NCBIfam" id="NF010703">
    <property type="entry name" value="PRK14103.1"/>
    <property type="match status" value="1"/>
</dbReference>
<dbReference type="CDD" id="cd02440">
    <property type="entry name" value="AdoMet_MTases"/>
    <property type="match status" value="1"/>
</dbReference>
<dbReference type="Gene3D" id="3.40.50.150">
    <property type="entry name" value="Vaccinia Virus protein VP39"/>
    <property type="match status" value="1"/>
</dbReference>
<dbReference type="Pfam" id="PF13649">
    <property type="entry name" value="Methyltransf_25"/>
    <property type="match status" value="1"/>
</dbReference>
<dbReference type="OrthoDB" id="9795085at2"/>
<proteinExistence type="inferred from homology"/>
<keyword evidence="4 5" id="KW-0949">S-adenosyl-L-methionine</keyword>
<dbReference type="InterPro" id="IPR023506">
    <property type="entry name" value="Trans-aconitate_MeTrfase"/>
</dbReference>
<dbReference type="GO" id="GO:0030798">
    <property type="term" value="F:trans-aconitate 2-methyltransferase activity"/>
    <property type="evidence" value="ECO:0007669"/>
    <property type="project" value="UniProtKB-UniRule"/>
</dbReference>
<comment type="caution">
    <text evidence="7">The sequence shown here is derived from an EMBL/GenBank/DDBJ whole genome shotgun (WGS) entry which is preliminary data.</text>
</comment>
<comment type="function">
    <text evidence="5">Catalyzes the S-adenosylmethionine monomethyl esterification of trans-aconitate.</text>
</comment>
<gene>
    <name evidence="5" type="primary">tam</name>
    <name evidence="7" type="ORF">FQP90_02800</name>
</gene>
<keyword evidence="1 5" id="KW-0963">Cytoplasm</keyword>
<dbReference type="InterPro" id="IPR041698">
    <property type="entry name" value="Methyltransf_25"/>
</dbReference>
<evidence type="ECO:0000256" key="3">
    <source>
        <dbReference type="ARBA" id="ARBA00022679"/>
    </source>
</evidence>
<reference evidence="7 8" key="1">
    <citation type="submission" date="2019-07" db="EMBL/GenBank/DDBJ databases">
        <title>Diversity of Bacteria from Kongsfjorden, Arctic.</title>
        <authorList>
            <person name="Yu Y."/>
        </authorList>
    </citation>
    <scope>NUCLEOTIDE SEQUENCE [LARGE SCALE GENOMIC DNA]</scope>
    <source>
        <strain evidence="7 8">SM1928</strain>
    </source>
</reference>
<evidence type="ECO:0000313" key="8">
    <source>
        <dbReference type="Proteomes" id="UP000316500"/>
    </source>
</evidence>
<organism evidence="7 8">
    <name type="scientific">Paenarthrobacter nitroguajacolicus</name>
    <name type="common">Arthrobacter nitroguajacolicus</name>
    <dbReference type="NCBI Taxonomy" id="211146"/>
    <lineage>
        <taxon>Bacteria</taxon>
        <taxon>Bacillati</taxon>
        <taxon>Actinomycetota</taxon>
        <taxon>Actinomycetes</taxon>
        <taxon>Micrococcales</taxon>
        <taxon>Micrococcaceae</taxon>
        <taxon>Paenarthrobacter</taxon>
    </lineage>
</organism>
<dbReference type="InterPro" id="IPR029063">
    <property type="entry name" value="SAM-dependent_MTases_sf"/>
</dbReference>
<comment type="catalytic activity">
    <reaction evidence="5">
        <text>trans-aconitate + S-adenosyl-L-methionine = (E)-3-(methoxycarbonyl)pent-2-enedioate + S-adenosyl-L-homocysteine</text>
        <dbReference type="Rhea" id="RHEA:14969"/>
        <dbReference type="ChEBI" id="CHEBI:15708"/>
        <dbReference type="ChEBI" id="CHEBI:57470"/>
        <dbReference type="ChEBI" id="CHEBI:57856"/>
        <dbReference type="ChEBI" id="CHEBI:59789"/>
        <dbReference type="EC" id="2.1.1.144"/>
    </reaction>
</comment>
<dbReference type="EC" id="2.1.1.144" evidence="5"/>
<dbReference type="GO" id="GO:0005737">
    <property type="term" value="C:cytoplasm"/>
    <property type="evidence" value="ECO:0007669"/>
    <property type="project" value="UniProtKB-SubCell"/>
</dbReference>
<dbReference type="PANTHER" id="PTHR43861:SF1">
    <property type="entry name" value="TRANS-ACONITATE 2-METHYLTRANSFERASE"/>
    <property type="match status" value="1"/>
</dbReference>
<evidence type="ECO:0000256" key="2">
    <source>
        <dbReference type="ARBA" id="ARBA00022603"/>
    </source>
</evidence>
<dbReference type="InterPro" id="IPR023149">
    <property type="entry name" value="Trans_acon_MeTrfase_C"/>
</dbReference>
<dbReference type="PANTHER" id="PTHR43861">
    <property type="entry name" value="TRANS-ACONITATE 2-METHYLTRANSFERASE-RELATED"/>
    <property type="match status" value="1"/>
</dbReference>
<name>A0A558HB30_PAENT</name>
<keyword evidence="3 5" id="KW-0808">Transferase</keyword>
<dbReference type="Proteomes" id="UP000316500">
    <property type="component" value="Unassembled WGS sequence"/>
</dbReference>
<dbReference type="EMBL" id="VNFK01000002">
    <property type="protein sequence ID" value="TVU66317.1"/>
    <property type="molecule type" value="Genomic_DNA"/>
</dbReference>
<dbReference type="AlphaFoldDB" id="A0A558HB30"/>
<dbReference type="GO" id="GO:0032259">
    <property type="term" value="P:methylation"/>
    <property type="evidence" value="ECO:0007669"/>
    <property type="project" value="UniProtKB-KW"/>
</dbReference>
<accession>A0A558HB30</accession>
<protein>
    <recommendedName>
        <fullName evidence="5">Trans-aconitate 2-methyltransferase</fullName>
        <ecNumber evidence="5">2.1.1.144</ecNumber>
    </recommendedName>
</protein>
<comment type="subcellular location">
    <subcellularLocation>
        <location evidence="5">Cytoplasm</location>
    </subcellularLocation>
</comment>
<keyword evidence="2 5" id="KW-0489">Methyltransferase</keyword>
<dbReference type="Gene3D" id="1.10.150.290">
    <property type="entry name" value="S-adenosyl-L-methionine-dependent methyltransferases"/>
    <property type="match status" value="1"/>
</dbReference>
<dbReference type="SUPFAM" id="SSF53335">
    <property type="entry name" value="S-adenosyl-L-methionine-dependent methyltransferases"/>
    <property type="match status" value="1"/>
</dbReference>
<evidence type="ECO:0000256" key="1">
    <source>
        <dbReference type="ARBA" id="ARBA00022490"/>
    </source>
</evidence>
<feature type="domain" description="Methyltransferase" evidence="6">
    <location>
        <begin position="34"/>
        <end position="125"/>
    </location>
</feature>
<evidence type="ECO:0000313" key="7">
    <source>
        <dbReference type="EMBL" id="TVU66317.1"/>
    </source>
</evidence>
<sequence length="259" mass="28403">MKWDPSKYVEFGNHRDRPFHDLVARVHSSDPRLVVDLGCGPGNLTATLTARWPAARIVGIDSSEEMLQKAERQALQSSQLTFEQGDIADWAPDPETDVVVTNAALQWVPGHREMLSNWLAALKPGAWFAMQVPGNFTSPSHTLMRGLAESPQWRPLLGGVLRHDGAVGTPAEYLGIMLDAGCSADAWETTYQQVLEGGNPVLEWVRGTGLRPVLAALSTAEAADFEQQYSALLREAYPATSHGTVFPFRRIFAVARKNA</sequence>
<evidence type="ECO:0000256" key="4">
    <source>
        <dbReference type="ARBA" id="ARBA00022691"/>
    </source>
</evidence>